<accession>B2IAM9</accession>
<name>B2IAM9_XYLF2</name>
<proteinExistence type="predicted"/>
<dbReference type="EMBL" id="CP001011">
    <property type="protein sequence ID" value="ACB93579.1"/>
    <property type="molecule type" value="Genomic_DNA"/>
</dbReference>
<dbReference type="KEGG" id="xfn:XfasM23_2184"/>
<dbReference type="AlphaFoldDB" id="B2IAM9"/>
<evidence type="ECO:0000313" key="1">
    <source>
        <dbReference type="EMBL" id="ACB93579.1"/>
    </source>
</evidence>
<protein>
    <submittedName>
        <fullName evidence="1">Uncharacterized protein</fullName>
    </submittedName>
</protein>
<reference evidence="1 2" key="1">
    <citation type="journal article" date="2010" name="J. Bacteriol.">
        <title>Whole genome sequences of two Xylella fastidiosa strains (M12 and M23) causing almond leaf scorch disease in California.</title>
        <authorList>
            <person name="Chen J."/>
            <person name="Xie G."/>
            <person name="Han S."/>
            <person name="Chertkov O."/>
            <person name="Sims D."/>
            <person name="Civerolo E.L."/>
        </authorList>
    </citation>
    <scope>NUCLEOTIDE SEQUENCE [LARGE SCALE GENOMIC DNA]</scope>
    <source>
        <strain evidence="1 2">M23</strain>
    </source>
</reference>
<evidence type="ECO:0000313" key="2">
    <source>
        <dbReference type="Proteomes" id="UP000001698"/>
    </source>
</evidence>
<sequence>MGVSGVVCLPQDTCSAAGRMHRGVVCVVMQHGDGEGDALSVSALGQCSACHEGAGLAFPCVLGSVSVSAPRARIHVCTADTVRCLHRCRAVWLASLIHGVLGHAQGVGDLGDANARCCGHGGHGKHLRRITPGESLAVERCVPKRGCRAQQWVNRSIVRHCEWFNALHHLVQCKHSPVAWCA</sequence>
<dbReference type="Proteomes" id="UP000001698">
    <property type="component" value="Chromosome"/>
</dbReference>
<dbReference type="HOGENOM" id="CLU_1626422_0_0_6"/>
<organism evidence="1 2">
    <name type="scientific">Xylella fastidiosa (strain M23)</name>
    <dbReference type="NCBI Taxonomy" id="405441"/>
    <lineage>
        <taxon>Bacteria</taxon>
        <taxon>Pseudomonadati</taxon>
        <taxon>Pseudomonadota</taxon>
        <taxon>Gammaproteobacteria</taxon>
        <taxon>Lysobacterales</taxon>
        <taxon>Lysobacteraceae</taxon>
        <taxon>Xylella</taxon>
    </lineage>
</organism>
<gene>
    <name evidence="1" type="ordered locus">XfasM23_2184</name>
</gene>